<protein>
    <submittedName>
        <fullName evidence="1">Uncharacterized protein</fullName>
    </submittedName>
</protein>
<dbReference type="Proteomes" id="UP000199013">
    <property type="component" value="Unassembled WGS sequence"/>
</dbReference>
<name>A0A1C3PAV8_9ACTN</name>
<gene>
    <name evidence="1" type="ORF">FDG2_5103</name>
</gene>
<keyword evidence="2" id="KW-1185">Reference proteome</keyword>
<reference evidence="2" key="1">
    <citation type="submission" date="2016-02" db="EMBL/GenBank/DDBJ databases">
        <authorList>
            <person name="Wibberg D."/>
        </authorList>
    </citation>
    <scope>NUCLEOTIDE SEQUENCE [LARGE SCALE GENOMIC DNA]</scope>
</reference>
<proteinExistence type="predicted"/>
<sequence length="154" mass="15935">MAEAGPLTIRDLINSDVAVRDAPIAELVGEVRRLHDRIHRWSPASWREPCSTSGSGAISSGSAVGTRADRVRALAVELAGLGCEAGSGVPAGVGPPRLADHALADQIVVLATDVIEALVADAAGDTSVSASSRRNDLAKRARVAVHTARMDLSR</sequence>
<dbReference type="AlphaFoldDB" id="A0A1C3PAV8"/>
<organism evidence="1 2">
    <name type="scientific">Candidatus Protofrankia californiensis</name>
    <dbReference type="NCBI Taxonomy" id="1839754"/>
    <lineage>
        <taxon>Bacteria</taxon>
        <taxon>Bacillati</taxon>
        <taxon>Actinomycetota</taxon>
        <taxon>Actinomycetes</taxon>
        <taxon>Frankiales</taxon>
        <taxon>Frankiaceae</taxon>
        <taxon>Protofrankia</taxon>
    </lineage>
</organism>
<evidence type="ECO:0000313" key="2">
    <source>
        <dbReference type="Proteomes" id="UP000199013"/>
    </source>
</evidence>
<dbReference type="EMBL" id="FLUV01002144">
    <property type="protein sequence ID" value="SBW26947.1"/>
    <property type="molecule type" value="Genomic_DNA"/>
</dbReference>
<evidence type="ECO:0000313" key="1">
    <source>
        <dbReference type="EMBL" id="SBW26947.1"/>
    </source>
</evidence>
<accession>A0A1C3PAV8</accession>